<comment type="caution">
    <text evidence="1">The sequence shown here is derived from an EMBL/GenBank/DDBJ whole genome shotgun (WGS) entry which is preliminary data.</text>
</comment>
<accession>A0ABV7U645</accession>
<gene>
    <name evidence="1" type="ORF">ACFOM8_13175</name>
</gene>
<evidence type="ECO:0000313" key="2">
    <source>
        <dbReference type="Proteomes" id="UP001595539"/>
    </source>
</evidence>
<dbReference type="EMBL" id="JBHRXY010000010">
    <property type="protein sequence ID" value="MFC3630398.1"/>
    <property type="molecule type" value="Genomic_DNA"/>
</dbReference>
<sequence>MTYTRESAQELATSALLYLAGRPDLVEEFLGATGLRPQDLRRVASSPDMALHVLDYLLEDDRRVMDAAAGLGIAPGELMHARTALAGPGSHGWQV</sequence>
<protein>
    <submittedName>
        <fullName evidence="1">DUF3572 domain-containing protein</fullName>
    </submittedName>
</protein>
<evidence type="ECO:0000313" key="1">
    <source>
        <dbReference type="EMBL" id="MFC3630398.1"/>
    </source>
</evidence>
<keyword evidence="2" id="KW-1185">Reference proteome</keyword>
<dbReference type="Pfam" id="PF12096">
    <property type="entry name" value="DUF3572"/>
    <property type="match status" value="1"/>
</dbReference>
<dbReference type="InterPro" id="IPR021955">
    <property type="entry name" value="DUF3572"/>
</dbReference>
<organism evidence="1 2">
    <name type="scientific">Paracoccus angustae</name>
    <dbReference type="NCBI Taxonomy" id="1671480"/>
    <lineage>
        <taxon>Bacteria</taxon>
        <taxon>Pseudomonadati</taxon>
        <taxon>Pseudomonadota</taxon>
        <taxon>Alphaproteobacteria</taxon>
        <taxon>Rhodobacterales</taxon>
        <taxon>Paracoccaceae</taxon>
        <taxon>Paracoccus</taxon>
    </lineage>
</organism>
<reference evidence="2" key="1">
    <citation type="journal article" date="2019" name="Int. J. Syst. Evol. Microbiol.">
        <title>The Global Catalogue of Microorganisms (GCM) 10K type strain sequencing project: providing services to taxonomists for standard genome sequencing and annotation.</title>
        <authorList>
            <consortium name="The Broad Institute Genomics Platform"/>
            <consortium name="The Broad Institute Genome Sequencing Center for Infectious Disease"/>
            <person name="Wu L."/>
            <person name="Ma J."/>
        </authorList>
    </citation>
    <scope>NUCLEOTIDE SEQUENCE [LARGE SCALE GENOMIC DNA]</scope>
    <source>
        <strain evidence="2">KCTC 42473</strain>
    </source>
</reference>
<dbReference type="Proteomes" id="UP001595539">
    <property type="component" value="Unassembled WGS sequence"/>
</dbReference>
<name>A0ABV7U645_9RHOB</name>
<dbReference type="RefSeq" id="WP_377762047.1">
    <property type="nucleotide sequence ID" value="NZ_JBHRXY010000010.1"/>
</dbReference>
<proteinExistence type="predicted"/>